<reference evidence="2 3" key="1">
    <citation type="submission" date="2020-07" db="EMBL/GenBank/DDBJ databases">
        <title>Draft genome sequence of four isobutane-metabolizing strains capable of cometabolically degrading diverse ether contaminants.</title>
        <authorList>
            <person name="Chen W."/>
            <person name="Faulkner N."/>
            <person name="Smith C."/>
            <person name="Hyman M."/>
        </authorList>
    </citation>
    <scope>NUCLEOTIDE SEQUENCE [LARGE SCALE GENOMIC DNA]</scope>
    <source>
        <strain evidence="2 3">2A</strain>
    </source>
</reference>
<dbReference type="Pfam" id="PF06197">
    <property type="entry name" value="DUF998"/>
    <property type="match status" value="1"/>
</dbReference>
<accession>A0A7G8P971</accession>
<protein>
    <submittedName>
        <fullName evidence="2">DUF998 domain-containing protein</fullName>
    </submittedName>
</protein>
<sequence>MAAARWPGPALILAGAGFLIIEALAATASMSLGYSYARNFISQLQLAPYPYGVAMSAAFVLNGVLTVAAAVALRRRQPPGAGRGVLLALALTYGFGIVLAGIFRGDIAPQVHSIGAGLCILAGNLALLTAAWLLYRRGRTTVALALGLLGLLGLTGTVLMLTVALPDRAGVVERIAVYPNLLGQVAIGIGAVLSRDRLMHKDIPHINR</sequence>
<keyword evidence="1" id="KW-0472">Membrane</keyword>
<dbReference type="EMBL" id="CP059894">
    <property type="protein sequence ID" value="QNJ90887.1"/>
    <property type="molecule type" value="Genomic_DNA"/>
</dbReference>
<feature type="transmembrane region" description="Helical" evidence="1">
    <location>
        <begin position="175"/>
        <end position="193"/>
    </location>
</feature>
<dbReference type="AlphaFoldDB" id="A0A7G8P971"/>
<dbReference type="Proteomes" id="UP000515498">
    <property type="component" value="Chromosome"/>
</dbReference>
<dbReference type="KEGG" id="mflu:HZU40_21915"/>
<proteinExistence type="predicted"/>
<dbReference type="InterPro" id="IPR009339">
    <property type="entry name" value="DUF998"/>
</dbReference>
<keyword evidence="1" id="KW-1133">Transmembrane helix</keyword>
<gene>
    <name evidence="2" type="ORF">HZU40_21915</name>
</gene>
<keyword evidence="1" id="KW-0812">Transmembrane</keyword>
<feature type="transmembrane region" description="Helical" evidence="1">
    <location>
        <begin position="85"/>
        <end position="103"/>
    </location>
</feature>
<name>A0A7G8P971_9MYCO</name>
<evidence type="ECO:0000313" key="2">
    <source>
        <dbReference type="EMBL" id="QNJ90887.1"/>
    </source>
</evidence>
<evidence type="ECO:0000313" key="3">
    <source>
        <dbReference type="Proteomes" id="UP000515498"/>
    </source>
</evidence>
<feature type="transmembrane region" description="Helical" evidence="1">
    <location>
        <begin position="142"/>
        <end position="163"/>
    </location>
</feature>
<evidence type="ECO:0000256" key="1">
    <source>
        <dbReference type="SAM" id="Phobius"/>
    </source>
</evidence>
<organism evidence="2 3">
    <name type="scientific">Mycolicibacterium fluoranthenivorans</name>
    <dbReference type="NCBI Taxonomy" id="258505"/>
    <lineage>
        <taxon>Bacteria</taxon>
        <taxon>Bacillati</taxon>
        <taxon>Actinomycetota</taxon>
        <taxon>Actinomycetes</taxon>
        <taxon>Mycobacteriales</taxon>
        <taxon>Mycobacteriaceae</taxon>
        <taxon>Mycolicibacterium</taxon>
    </lineage>
</organism>
<feature type="transmembrane region" description="Helical" evidence="1">
    <location>
        <begin position="49"/>
        <end position="73"/>
    </location>
</feature>
<feature type="transmembrane region" description="Helical" evidence="1">
    <location>
        <begin position="115"/>
        <end position="135"/>
    </location>
</feature>
<dbReference type="RefSeq" id="WP_187095766.1">
    <property type="nucleotide sequence ID" value="NZ_CP059894.1"/>
</dbReference>